<comment type="caution">
    <text evidence="2">The sequence shown here is derived from an EMBL/GenBank/DDBJ whole genome shotgun (WGS) entry which is preliminary data.</text>
</comment>
<feature type="domain" description="Caspase family p20" evidence="1">
    <location>
        <begin position="30"/>
        <end position="110"/>
    </location>
</feature>
<dbReference type="PROSITE" id="PS50208">
    <property type="entry name" value="CASPASE_P20"/>
    <property type="match status" value="1"/>
</dbReference>
<evidence type="ECO:0000259" key="1">
    <source>
        <dbReference type="PROSITE" id="PS50208"/>
    </source>
</evidence>
<organism evidence="2 3">
    <name type="scientific">Leptotrombidium deliense</name>
    <dbReference type="NCBI Taxonomy" id="299467"/>
    <lineage>
        <taxon>Eukaryota</taxon>
        <taxon>Metazoa</taxon>
        <taxon>Ecdysozoa</taxon>
        <taxon>Arthropoda</taxon>
        <taxon>Chelicerata</taxon>
        <taxon>Arachnida</taxon>
        <taxon>Acari</taxon>
        <taxon>Acariformes</taxon>
        <taxon>Trombidiformes</taxon>
        <taxon>Prostigmata</taxon>
        <taxon>Anystina</taxon>
        <taxon>Parasitengona</taxon>
        <taxon>Trombiculoidea</taxon>
        <taxon>Trombiculidae</taxon>
        <taxon>Leptotrombidium</taxon>
    </lineage>
</organism>
<dbReference type="InterPro" id="IPR029030">
    <property type="entry name" value="Caspase-like_dom_sf"/>
</dbReference>
<proteinExistence type="predicted"/>
<dbReference type="GO" id="GO:0006508">
    <property type="term" value="P:proteolysis"/>
    <property type="evidence" value="ECO:0007669"/>
    <property type="project" value="InterPro"/>
</dbReference>
<dbReference type="Proteomes" id="UP000288716">
    <property type="component" value="Unassembled WGS sequence"/>
</dbReference>
<accession>A0A443S6D4</accession>
<dbReference type="InterPro" id="IPR001309">
    <property type="entry name" value="Pept_C14_p20"/>
</dbReference>
<dbReference type="Gene3D" id="3.40.50.1460">
    <property type="match status" value="1"/>
</dbReference>
<protein>
    <submittedName>
        <fullName evidence="2">Effector caspase-like protein</fullName>
    </submittedName>
</protein>
<dbReference type="InterPro" id="IPR011600">
    <property type="entry name" value="Pept_C14_caspase"/>
</dbReference>
<dbReference type="Pfam" id="PF00656">
    <property type="entry name" value="Peptidase_C14"/>
    <property type="match status" value="1"/>
</dbReference>
<dbReference type="EMBL" id="NCKV01007128">
    <property type="protein sequence ID" value="RWS23100.1"/>
    <property type="molecule type" value="Genomic_DNA"/>
</dbReference>
<sequence>MEEQSKLLKTYLTITEVWRVDEVADEYSFQRGHCLIFNQKIFNLDSSYYLSARDSTNRDKDEIAKFFTQLCFMLKIFEASSYPQIMHVLNAYANNNEDYNCLVCFCLTHGRLMMST</sequence>
<dbReference type="VEuPathDB" id="VectorBase:LDEU008940"/>
<reference evidence="2 3" key="1">
    <citation type="journal article" date="2018" name="Gigascience">
        <title>Genomes of trombidid mites reveal novel predicted allergens and laterally-transferred genes associated with secondary metabolism.</title>
        <authorList>
            <person name="Dong X."/>
            <person name="Chaisiri K."/>
            <person name="Xia D."/>
            <person name="Armstrong S.D."/>
            <person name="Fang Y."/>
            <person name="Donnelly M.J."/>
            <person name="Kadowaki T."/>
            <person name="McGarry J.W."/>
            <person name="Darby A.C."/>
            <person name="Makepeace B.L."/>
        </authorList>
    </citation>
    <scope>NUCLEOTIDE SEQUENCE [LARGE SCALE GENOMIC DNA]</scope>
    <source>
        <strain evidence="2">UoL-UT</strain>
    </source>
</reference>
<gene>
    <name evidence="2" type="ORF">B4U80_14887</name>
</gene>
<dbReference type="GO" id="GO:0004197">
    <property type="term" value="F:cysteine-type endopeptidase activity"/>
    <property type="evidence" value="ECO:0007669"/>
    <property type="project" value="InterPro"/>
</dbReference>
<dbReference type="AlphaFoldDB" id="A0A443S6D4"/>
<dbReference type="SUPFAM" id="SSF52129">
    <property type="entry name" value="Caspase-like"/>
    <property type="match status" value="1"/>
</dbReference>
<evidence type="ECO:0000313" key="3">
    <source>
        <dbReference type="Proteomes" id="UP000288716"/>
    </source>
</evidence>
<keyword evidence="3" id="KW-1185">Reference proteome</keyword>
<name>A0A443S6D4_9ACAR</name>
<evidence type="ECO:0000313" key="2">
    <source>
        <dbReference type="EMBL" id="RWS23100.1"/>
    </source>
</evidence>